<evidence type="ECO:0000313" key="1">
    <source>
        <dbReference type="EMBL" id="JAD65898.1"/>
    </source>
</evidence>
<proteinExistence type="predicted"/>
<accession>A0A0A9BUL7</accession>
<reference evidence="1" key="1">
    <citation type="submission" date="2014-09" db="EMBL/GenBank/DDBJ databases">
        <authorList>
            <person name="Magalhaes I.L.F."/>
            <person name="Oliveira U."/>
            <person name="Santos F.R."/>
            <person name="Vidigal T.H.D.A."/>
            <person name="Brescovit A.D."/>
            <person name="Santos A.J."/>
        </authorList>
    </citation>
    <scope>NUCLEOTIDE SEQUENCE</scope>
    <source>
        <tissue evidence="1">Shoot tissue taken approximately 20 cm above the soil surface</tissue>
    </source>
</reference>
<name>A0A0A9BUL7_ARUDO</name>
<reference evidence="1" key="2">
    <citation type="journal article" date="2015" name="Data Brief">
        <title>Shoot transcriptome of the giant reed, Arundo donax.</title>
        <authorList>
            <person name="Barrero R.A."/>
            <person name="Guerrero F.D."/>
            <person name="Moolhuijzen P."/>
            <person name="Goolsby J.A."/>
            <person name="Tidwell J."/>
            <person name="Bellgard S.E."/>
            <person name="Bellgard M.I."/>
        </authorList>
    </citation>
    <scope>NUCLEOTIDE SEQUENCE</scope>
    <source>
        <tissue evidence="1">Shoot tissue taken approximately 20 cm above the soil surface</tissue>
    </source>
</reference>
<sequence>MFVSVPMHVTALCTKPVSLCDTSSGANLTASSKSKQQDCLLMTAIMLASIQNA</sequence>
<dbReference type="AlphaFoldDB" id="A0A0A9BUL7"/>
<protein>
    <submittedName>
        <fullName evidence="1">Uncharacterized protein</fullName>
    </submittedName>
</protein>
<organism evidence="1">
    <name type="scientific">Arundo donax</name>
    <name type="common">Giant reed</name>
    <name type="synonym">Donax arundinaceus</name>
    <dbReference type="NCBI Taxonomy" id="35708"/>
    <lineage>
        <taxon>Eukaryota</taxon>
        <taxon>Viridiplantae</taxon>
        <taxon>Streptophyta</taxon>
        <taxon>Embryophyta</taxon>
        <taxon>Tracheophyta</taxon>
        <taxon>Spermatophyta</taxon>
        <taxon>Magnoliopsida</taxon>
        <taxon>Liliopsida</taxon>
        <taxon>Poales</taxon>
        <taxon>Poaceae</taxon>
        <taxon>PACMAD clade</taxon>
        <taxon>Arundinoideae</taxon>
        <taxon>Arundineae</taxon>
        <taxon>Arundo</taxon>
    </lineage>
</organism>
<dbReference type="EMBL" id="GBRH01231997">
    <property type="protein sequence ID" value="JAD65898.1"/>
    <property type="molecule type" value="Transcribed_RNA"/>
</dbReference>